<feature type="binding site" evidence="9">
    <location>
        <position position="171"/>
    </location>
    <ligand>
        <name>substrate</name>
    </ligand>
</feature>
<dbReference type="GO" id="GO:0004358">
    <property type="term" value="F:L-glutamate N-acetyltransferase activity, acting on acetyl-L-ornithine as donor"/>
    <property type="evidence" value="ECO:0007669"/>
    <property type="project" value="UniProtKB-UniRule"/>
</dbReference>
<keyword evidence="3 9" id="KW-0055">Arginine biosynthesis</keyword>
<dbReference type="HAMAP" id="MF_01106">
    <property type="entry name" value="ArgJ"/>
    <property type="match status" value="1"/>
</dbReference>
<comment type="caution">
    <text evidence="9">Lacks conserved residue(s) required for the propagation of feature annotation.</text>
</comment>
<evidence type="ECO:0000256" key="7">
    <source>
        <dbReference type="ARBA" id="ARBA00023268"/>
    </source>
</evidence>
<accession>A0A0K8MHA3</accession>
<keyword evidence="8 9" id="KW-0012">Acyltransferase</keyword>
<comment type="catalytic activity">
    <reaction evidence="9">
        <text>N(2)-acetyl-L-ornithine + L-glutamate = N-acetyl-L-glutamate + L-ornithine</text>
        <dbReference type="Rhea" id="RHEA:15349"/>
        <dbReference type="ChEBI" id="CHEBI:29985"/>
        <dbReference type="ChEBI" id="CHEBI:44337"/>
        <dbReference type="ChEBI" id="CHEBI:46911"/>
        <dbReference type="ChEBI" id="CHEBI:57805"/>
        <dbReference type="EC" id="2.3.1.35"/>
    </reaction>
</comment>
<keyword evidence="7 9" id="KW-0511">Multifunctional enzyme</keyword>
<dbReference type="UniPathway" id="UPA00068">
    <property type="reaction ID" value="UER00106"/>
</dbReference>
<keyword evidence="6 9" id="KW-0068">Autocatalytic cleavage</keyword>
<keyword evidence="5 9" id="KW-0808">Transferase</keyword>
<feature type="chain" id="PRO_5023216619" description="Arginine biosynthesis bifunctional protein ArgJ alpha chain" evidence="9">
    <location>
        <begin position="1"/>
        <end position="181"/>
    </location>
</feature>
<dbReference type="NCBIfam" id="NF003802">
    <property type="entry name" value="PRK05388.1"/>
    <property type="match status" value="1"/>
</dbReference>
<feature type="active site" description="Nucleophile" evidence="9">
    <location>
        <position position="182"/>
    </location>
</feature>
<dbReference type="Gene3D" id="3.60.70.12">
    <property type="entry name" value="L-amino peptidase D-ALA esterase/amidase"/>
    <property type="match status" value="1"/>
</dbReference>
<feature type="site" description="Involved in the stabilization of negative charge on the oxyanion by the formation of the oxyanion hole" evidence="9">
    <location>
        <position position="113"/>
    </location>
</feature>
<feature type="binding site" evidence="9">
    <location>
        <position position="268"/>
    </location>
    <ligand>
        <name>substrate</name>
    </ligand>
</feature>
<evidence type="ECO:0000256" key="2">
    <source>
        <dbReference type="ARBA" id="ARBA00011475"/>
    </source>
</evidence>
<evidence type="ECO:0000256" key="3">
    <source>
        <dbReference type="ARBA" id="ARBA00022571"/>
    </source>
</evidence>
<keyword evidence="9" id="KW-0963">Cytoplasm</keyword>
<evidence type="ECO:0000256" key="4">
    <source>
        <dbReference type="ARBA" id="ARBA00022605"/>
    </source>
</evidence>
<reference evidence="10 11" key="1">
    <citation type="journal article" date="2015" name="BMC Genomics">
        <title>Comparative genomics of Fructobacillus spp. and Leuconostoc spp. reveals niche-specific evolution of Fructobacillus spp.</title>
        <authorList>
            <person name="Endo A."/>
            <person name="Tanizawa Y."/>
            <person name="Tanaka N."/>
            <person name="Maeno S."/>
            <person name="Kumar H."/>
            <person name="Shiwa Y."/>
            <person name="Okada S."/>
            <person name="Yoshikawa H."/>
            <person name="Dicks L."/>
            <person name="Nakagawa J."/>
            <person name="Arita M."/>
        </authorList>
    </citation>
    <scope>NUCLEOTIDE SEQUENCE [LARGE SCALE GENOMIC DNA]</scope>
    <source>
        <strain evidence="10 11">JCM 12225</strain>
    </source>
</reference>
<feature type="chain" id="PRO_5023216620" description="Arginine biosynthesis bifunctional protein ArgJ beta chain" evidence="9">
    <location>
        <begin position="182"/>
        <end position="395"/>
    </location>
</feature>
<organism evidence="10 11">
    <name type="scientific">Fructobacillus ficulneus</name>
    <dbReference type="NCBI Taxonomy" id="157463"/>
    <lineage>
        <taxon>Bacteria</taxon>
        <taxon>Bacillati</taxon>
        <taxon>Bacillota</taxon>
        <taxon>Bacilli</taxon>
        <taxon>Lactobacillales</taxon>
        <taxon>Lactobacillaceae</taxon>
        <taxon>Fructobacillus</taxon>
    </lineage>
</organism>
<feature type="binding site" evidence="9">
    <location>
        <position position="182"/>
    </location>
    <ligand>
        <name>substrate</name>
    </ligand>
</feature>
<feature type="site" description="Cleavage; by autolysis" evidence="9">
    <location>
        <begin position="181"/>
        <end position="182"/>
    </location>
</feature>
<evidence type="ECO:0000256" key="5">
    <source>
        <dbReference type="ARBA" id="ARBA00022679"/>
    </source>
</evidence>
<protein>
    <recommendedName>
        <fullName evidence="9">Arginine biosynthesis bifunctional protein ArgJ</fullName>
    </recommendedName>
    <domain>
        <recommendedName>
            <fullName evidence="9">Glutamate N-acetyltransferase</fullName>
            <ecNumber evidence="9">2.3.1.35</ecNumber>
        </recommendedName>
        <alternativeName>
            <fullName evidence="9">Ornithine acetyltransferase</fullName>
            <shortName evidence="9">OATase</shortName>
        </alternativeName>
        <alternativeName>
            <fullName evidence="9">Ornithine transacetylase</fullName>
        </alternativeName>
    </domain>
    <domain>
        <recommendedName>
            <fullName evidence="9">Amino-acid acetyltransferase</fullName>
            <ecNumber evidence="9">2.3.1.1</ecNumber>
        </recommendedName>
        <alternativeName>
            <fullName evidence="9">N-acetylglutamate synthase</fullName>
            <shortName evidence="9">AGSase</shortName>
        </alternativeName>
    </domain>
    <component>
        <recommendedName>
            <fullName evidence="9">Arginine biosynthesis bifunctional protein ArgJ alpha chain</fullName>
        </recommendedName>
    </component>
    <component>
        <recommendedName>
            <fullName evidence="9">Arginine biosynthesis bifunctional protein ArgJ beta chain</fullName>
        </recommendedName>
    </component>
</protein>
<evidence type="ECO:0000256" key="1">
    <source>
        <dbReference type="ARBA" id="ARBA00006774"/>
    </source>
</evidence>
<dbReference type="FunFam" id="3.60.70.12:FF:000001">
    <property type="entry name" value="Arginine biosynthesis bifunctional protein ArgJ, chloroplastic"/>
    <property type="match status" value="1"/>
</dbReference>
<dbReference type="InterPro" id="IPR016117">
    <property type="entry name" value="ArgJ-like_dom_sf"/>
</dbReference>
<comment type="function">
    <text evidence="9">Catalyzes two activities which are involved in the cyclic version of arginine biosynthesis: the synthesis of N-acetylglutamate from glutamate and acetyl-CoA as the acetyl donor, and of ornithine by transacetylation between N(2)-acetylornithine and glutamate.</text>
</comment>
<dbReference type="SUPFAM" id="SSF56266">
    <property type="entry name" value="DmpA/ArgJ-like"/>
    <property type="match status" value="1"/>
</dbReference>
<gene>
    <name evidence="9 10" type="primary">argJ</name>
    <name evidence="10" type="ORF">FFIC_260290</name>
</gene>
<dbReference type="PANTHER" id="PTHR23100">
    <property type="entry name" value="ARGININE BIOSYNTHESIS BIFUNCTIONAL PROTEIN ARGJ"/>
    <property type="match status" value="1"/>
</dbReference>
<comment type="pathway">
    <text evidence="9">Amino-acid biosynthesis; L-arginine biosynthesis; N(2)-acetyl-L-ornithine from L-glutamate: step 1/4.</text>
</comment>
<dbReference type="NCBIfam" id="TIGR00120">
    <property type="entry name" value="ArgJ"/>
    <property type="match status" value="1"/>
</dbReference>
<keyword evidence="11" id="KW-1185">Reference proteome</keyword>
<dbReference type="GO" id="GO:0006526">
    <property type="term" value="P:L-arginine biosynthetic process"/>
    <property type="evidence" value="ECO:0007669"/>
    <property type="project" value="UniProtKB-UniRule"/>
</dbReference>
<comment type="catalytic activity">
    <reaction evidence="9">
        <text>L-glutamate + acetyl-CoA = N-acetyl-L-glutamate + CoA + H(+)</text>
        <dbReference type="Rhea" id="RHEA:24292"/>
        <dbReference type="ChEBI" id="CHEBI:15378"/>
        <dbReference type="ChEBI" id="CHEBI:29985"/>
        <dbReference type="ChEBI" id="CHEBI:44337"/>
        <dbReference type="ChEBI" id="CHEBI:57287"/>
        <dbReference type="ChEBI" id="CHEBI:57288"/>
        <dbReference type="EC" id="2.3.1.1"/>
    </reaction>
</comment>
<comment type="subunit">
    <text evidence="2 9">Heterotetramer of two alpha and two beta chains.</text>
</comment>
<dbReference type="STRING" id="157463.GCA_001047075_00830"/>
<evidence type="ECO:0000256" key="9">
    <source>
        <dbReference type="HAMAP-Rule" id="MF_01106"/>
    </source>
</evidence>
<feature type="binding site" evidence="9">
    <location>
        <position position="390"/>
    </location>
    <ligand>
        <name>substrate</name>
    </ligand>
</feature>
<dbReference type="GO" id="GO:0005737">
    <property type="term" value="C:cytoplasm"/>
    <property type="evidence" value="ECO:0007669"/>
    <property type="project" value="UniProtKB-SubCell"/>
</dbReference>
<dbReference type="EC" id="2.3.1.35" evidence="9"/>
<dbReference type="AlphaFoldDB" id="A0A0K8MHA3"/>
<dbReference type="GO" id="GO:0006592">
    <property type="term" value="P:ornithine biosynthetic process"/>
    <property type="evidence" value="ECO:0007669"/>
    <property type="project" value="TreeGrafter"/>
</dbReference>
<feature type="site" description="Involved in the stabilization of negative charge on the oxyanion by the formation of the oxyanion hole" evidence="9">
    <location>
        <position position="112"/>
    </location>
</feature>
<dbReference type="InterPro" id="IPR042195">
    <property type="entry name" value="ArgJ_beta_C"/>
</dbReference>
<dbReference type="EC" id="2.3.1.1" evidence="9"/>
<evidence type="ECO:0000256" key="6">
    <source>
        <dbReference type="ARBA" id="ARBA00022813"/>
    </source>
</evidence>
<comment type="pathway">
    <text evidence="9">Amino-acid biosynthesis; L-arginine biosynthesis; L-ornithine and N-acetyl-L-glutamate from L-glutamate and N(2)-acetyl-L-ornithine (cyclic): step 1/1.</text>
</comment>
<evidence type="ECO:0000256" key="8">
    <source>
        <dbReference type="ARBA" id="ARBA00023315"/>
    </source>
</evidence>
<feature type="binding site" evidence="9">
    <location>
        <position position="145"/>
    </location>
    <ligand>
        <name>substrate</name>
    </ligand>
</feature>
<proteinExistence type="inferred from homology"/>
<dbReference type="RefSeq" id="WP_061993280.1">
    <property type="nucleotide sequence ID" value="NZ_DF968003.1"/>
</dbReference>
<dbReference type="Pfam" id="PF01960">
    <property type="entry name" value="ArgJ"/>
    <property type="match status" value="1"/>
</dbReference>
<dbReference type="Gene3D" id="3.10.20.340">
    <property type="entry name" value="ArgJ beta chain, C-terminal domain"/>
    <property type="match status" value="1"/>
</dbReference>
<comment type="similarity">
    <text evidence="1 9">Belongs to the ArgJ family.</text>
</comment>
<dbReference type="Gene3D" id="3.30.2330.10">
    <property type="entry name" value="arginine biosynthesis bifunctional protein suprefamily"/>
    <property type="match status" value="1"/>
</dbReference>
<dbReference type="CDD" id="cd02152">
    <property type="entry name" value="OAT"/>
    <property type="match status" value="1"/>
</dbReference>
<dbReference type="GO" id="GO:0004042">
    <property type="term" value="F:L-glutamate N-acetyltransferase activity"/>
    <property type="evidence" value="ECO:0007669"/>
    <property type="project" value="UniProtKB-UniRule"/>
</dbReference>
<dbReference type="InterPro" id="IPR002813">
    <property type="entry name" value="Arg_biosynth_ArgJ"/>
</dbReference>
<comment type="subcellular location">
    <subcellularLocation>
        <location evidence="9">Cytoplasm</location>
    </subcellularLocation>
</comment>
<evidence type="ECO:0000313" key="10">
    <source>
        <dbReference type="EMBL" id="GAO99915.1"/>
    </source>
</evidence>
<dbReference type="EMBL" id="DF968003">
    <property type="protein sequence ID" value="GAO99915.1"/>
    <property type="molecule type" value="Genomic_DNA"/>
</dbReference>
<name>A0A0K8MHA3_9LACO</name>
<evidence type="ECO:0000313" key="11">
    <source>
        <dbReference type="Proteomes" id="UP000253891"/>
    </source>
</evidence>
<dbReference type="Proteomes" id="UP000253891">
    <property type="component" value="Unassembled WGS sequence"/>
</dbReference>
<dbReference type="OrthoDB" id="9804242at2"/>
<keyword evidence="4 9" id="KW-0028">Amino-acid biosynthesis</keyword>
<sequence length="395" mass="41873">MNEIDFTWPQGFLTGTAHAGFKDGEKDDMAWIVSDVPATAAGVYTKNQFQAAPVQFTKVLINQNHALQAIIINSGNANSFTGQEGLDNTALANKLTAEKLGIDPALVGVASTGVIGKQLEMDKYANGLTSLDLAAESNIPEAILTTDSCAKQATVTVQIDGQAVTMTGIAKGSGMIHPNMGTTLGFITTDAQIDGETLQGLLSELIQSSFNQITVDGCMSTNDMVLVMANGQAQNAMITANHPDLAHFKQGLHYILVALAKMVAKDGEGSNKFVQAQVKNAASTIEANQVARAIVGSNLIKAMLFGEENNWGRIVQAIGQTQAQINPNHLDIFLGDLILVKDSQKMDVDQVALQGLLAADQIDLTVDLNIGTESGVAWGCDLTYKYVEINAAYEG</sequence>
<dbReference type="PANTHER" id="PTHR23100:SF0">
    <property type="entry name" value="ARGININE BIOSYNTHESIS BIFUNCTIONAL PROTEIN ARGJ, MITOCHONDRIAL"/>
    <property type="match status" value="1"/>
</dbReference>